<dbReference type="PANTHER" id="PTHR12396">
    <property type="entry name" value="METHYL-CPG BINDING PROTEIN, MBD"/>
    <property type="match status" value="1"/>
</dbReference>
<keyword evidence="2" id="KW-0805">Transcription regulation</keyword>
<feature type="region of interest" description="Disordered" evidence="6">
    <location>
        <begin position="1149"/>
        <end position="1184"/>
    </location>
</feature>
<sequence>MLINGKDDGGFSHGEGKSAEQVRFFSTEKNADFHQRSVPVVEFGSRHLKRARFLSDSDDPVREALVDRRGLARGDLLEESNGDLGGISESSSGVTNGFRSRSAGMKVAGPIHASNYLQNGVKNKTASEQKSRTHEDEKRGFLKHGNINGDAGCMTHPMEEDADDTTSTSGDEGLFVIQVRSPTSKQLLHSRKHSNDQEELQSCNGQARSKTAELHDPPHSDNDERSDRLVKIQAPSMRSKDVNGLNDDRESDRSRRHRSDAHYMEHADANEYHNNGSIDGSNQLLSGVSRNLIKRDEATDIEGLVIEQVGHSAPQVHEFIPSDMENSAKVIQEASAVGVSDAGREEEAEIRNVYVRKRKQNTPADKAIVDSVPSQDHGSSQSEDLAGERVVKHYVRRPHRQTDSRSPADRNKKPSEHAMTSSSNLGGKEPADSLLVEHHTDTSVRVEAEGNLNVFQRRSKMNHLSQAEHHVGDVSTSIADGAGVESEGNLNVFRRRSKMNNVLETEHHIEISARSETEGNLHVFQRRSKIHHTPQAENDADVSMPKADVARVESEEKLNVFHRRSSKNELPEAEHHTDTSASIEKEGNLNVFQRRSKMNHLSQPGHHVDVSPPKADVARVESEGNLNVFRRRSKTNKLPELEPEVHADVSDRVETEGNLNVFQRRPKINLSQKEPSRNEVAGLQKGVNEKHIPAGYVRADHQPNWLPEGWTLEIREGNTTAKPRDKYYHHNTSGRIFRSKNEVLQFLVDGGVGGSQVVSGGSGMKVQSQNERRPPVPIADAGAPGLNGGAADSSPLLSSGNGIQLANGSPVSTVKSTSDQEDKENRGKLIFRLKRKQPDSEGGKGRSKRPMYEVVHGEKASSSMSTPTNQEKLTTGERTGQDVPSTPGSVQMPLQRISSMTESLSPNVVSGSMPVKAQVEKHIPLEKPSFTSPRSLVQVTSSRGVPDSKSLEHSTMSNWGIKYNPLQHPSQHLELLQQEPYTALGIPATARYSGLQQMASYSANHTHVFLDPVDNTLPLSWQYPFTSQASTSVTASLPTLGPFPSTLTPSAPKTFSSTVPTPLFENGPGVPSLNLNATATMFPCSESGVDSRTKDSASNAKLADGGPQVHKALKAPKPLTKSDHTKLFLDLGRRLCLAGIEHKSRVPESIGTLKPPLDPQIPVPNLEGKGLPLRTDPGCSGVGR</sequence>
<dbReference type="SUPFAM" id="SSF54171">
    <property type="entry name" value="DNA-binding domain"/>
    <property type="match status" value="1"/>
</dbReference>
<proteinExistence type="predicted"/>
<feature type="compositionally biased region" description="Basic and acidic residues" evidence="6">
    <location>
        <begin position="125"/>
        <end position="140"/>
    </location>
</feature>
<dbReference type="PANTHER" id="PTHR12396:SF46">
    <property type="entry name" value="METHYL-CPG-BINDING DOMAIN-CONTAINING PROTEIN 6"/>
    <property type="match status" value="1"/>
</dbReference>
<protein>
    <recommendedName>
        <fullName evidence="7">MBD domain-containing protein</fullName>
    </recommendedName>
</protein>
<dbReference type="EMBL" id="CM026429">
    <property type="protein sequence ID" value="KAG0563450.1"/>
    <property type="molecule type" value="Genomic_DNA"/>
</dbReference>
<keyword evidence="9" id="KW-1185">Reference proteome</keyword>
<dbReference type="InterPro" id="IPR001739">
    <property type="entry name" value="Methyl_CpG_DNA-bd"/>
</dbReference>
<keyword evidence="3" id="KW-0238">DNA-binding</keyword>
<organism evidence="8 9">
    <name type="scientific">Ceratodon purpureus</name>
    <name type="common">Fire moss</name>
    <name type="synonym">Dicranum purpureum</name>
    <dbReference type="NCBI Taxonomy" id="3225"/>
    <lineage>
        <taxon>Eukaryota</taxon>
        <taxon>Viridiplantae</taxon>
        <taxon>Streptophyta</taxon>
        <taxon>Embryophyta</taxon>
        <taxon>Bryophyta</taxon>
        <taxon>Bryophytina</taxon>
        <taxon>Bryopsida</taxon>
        <taxon>Dicranidae</taxon>
        <taxon>Pseudoditrichales</taxon>
        <taxon>Ditrichaceae</taxon>
        <taxon>Ceratodon</taxon>
    </lineage>
</organism>
<gene>
    <name evidence="8" type="ORF">KC19_8G032400</name>
</gene>
<feature type="compositionally biased region" description="Basic and acidic residues" evidence="6">
    <location>
        <begin position="400"/>
        <end position="416"/>
    </location>
</feature>
<evidence type="ECO:0000256" key="3">
    <source>
        <dbReference type="ARBA" id="ARBA00023125"/>
    </source>
</evidence>
<evidence type="ECO:0000313" key="9">
    <source>
        <dbReference type="Proteomes" id="UP000822688"/>
    </source>
</evidence>
<feature type="region of interest" description="Disordered" evidence="6">
    <location>
        <begin position="759"/>
        <end position="890"/>
    </location>
</feature>
<feature type="compositionally biased region" description="Polar residues" evidence="6">
    <location>
        <begin position="115"/>
        <end position="124"/>
    </location>
</feature>
<dbReference type="GO" id="GO:0005634">
    <property type="term" value="C:nucleus"/>
    <property type="evidence" value="ECO:0007669"/>
    <property type="project" value="UniProtKB-SubCell"/>
</dbReference>
<dbReference type="AlphaFoldDB" id="A0A8T0GWP3"/>
<keyword evidence="5" id="KW-0539">Nucleus</keyword>
<dbReference type="InterPro" id="IPR016177">
    <property type="entry name" value="DNA-bd_dom_sf"/>
</dbReference>
<evidence type="ECO:0000313" key="8">
    <source>
        <dbReference type="EMBL" id="KAG0563450.1"/>
    </source>
</evidence>
<feature type="compositionally biased region" description="Basic and acidic residues" evidence="6">
    <location>
        <begin position="818"/>
        <end position="827"/>
    </location>
</feature>
<feature type="compositionally biased region" description="Polar residues" evidence="6">
    <location>
        <begin position="860"/>
        <end position="889"/>
    </location>
</feature>
<evidence type="ECO:0000259" key="7">
    <source>
        <dbReference type="PROSITE" id="PS50982"/>
    </source>
</evidence>
<feature type="region of interest" description="Disordered" evidence="6">
    <location>
        <begin position="1086"/>
        <end position="1105"/>
    </location>
</feature>
<feature type="domain" description="MBD" evidence="7">
    <location>
        <begin position="696"/>
        <end position="771"/>
    </location>
</feature>
<dbReference type="PROSITE" id="PS50982">
    <property type="entry name" value="MBD"/>
    <property type="match status" value="1"/>
</dbReference>
<feature type="region of interest" description="Disordered" evidence="6">
    <location>
        <begin position="115"/>
        <end position="170"/>
    </location>
</feature>
<evidence type="ECO:0000256" key="5">
    <source>
        <dbReference type="ARBA" id="ARBA00023242"/>
    </source>
</evidence>
<name>A0A8T0GWP3_CERPU</name>
<evidence type="ECO:0000256" key="2">
    <source>
        <dbReference type="ARBA" id="ARBA00023015"/>
    </source>
</evidence>
<dbReference type="Proteomes" id="UP000822688">
    <property type="component" value="Chromosome 8"/>
</dbReference>
<reference evidence="8" key="1">
    <citation type="submission" date="2020-06" db="EMBL/GenBank/DDBJ databases">
        <title>WGS assembly of Ceratodon purpureus strain R40.</title>
        <authorList>
            <person name="Carey S.B."/>
            <person name="Jenkins J."/>
            <person name="Shu S."/>
            <person name="Lovell J.T."/>
            <person name="Sreedasyam A."/>
            <person name="Maumus F."/>
            <person name="Tiley G.P."/>
            <person name="Fernandez-Pozo N."/>
            <person name="Barry K."/>
            <person name="Chen C."/>
            <person name="Wang M."/>
            <person name="Lipzen A."/>
            <person name="Daum C."/>
            <person name="Saski C.A."/>
            <person name="Payton A.C."/>
            <person name="Mcbreen J.C."/>
            <person name="Conrad R.E."/>
            <person name="Kollar L.M."/>
            <person name="Olsson S."/>
            <person name="Huttunen S."/>
            <person name="Landis J.B."/>
            <person name="Wickett N.J."/>
            <person name="Johnson M.G."/>
            <person name="Rensing S.A."/>
            <person name="Grimwood J."/>
            <person name="Schmutz J."/>
            <person name="Mcdaniel S.F."/>
        </authorList>
    </citation>
    <scope>NUCLEOTIDE SEQUENCE</scope>
    <source>
        <strain evidence="8">R40</strain>
    </source>
</reference>
<feature type="compositionally biased region" description="Polar residues" evidence="6">
    <location>
        <begin position="200"/>
        <end position="209"/>
    </location>
</feature>
<feature type="region of interest" description="Disordered" evidence="6">
    <location>
        <begin position="364"/>
        <end position="430"/>
    </location>
</feature>
<feature type="compositionally biased region" description="Polar residues" evidence="6">
    <location>
        <begin position="372"/>
        <end position="383"/>
    </location>
</feature>
<comment type="caution">
    <text evidence="8">The sequence shown here is derived from an EMBL/GenBank/DDBJ whole genome shotgun (WGS) entry which is preliminary data.</text>
</comment>
<accession>A0A8T0GWP3</accession>
<dbReference type="GO" id="GO:0003677">
    <property type="term" value="F:DNA binding"/>
    <property type="evidence" value="ECO:0007669"/>
    <property type="project" value="UniProtKB-KW"/>
</dbReference>
<feature type="compositionally biased region" description="Basic and acidic residues" evidence="6">
    <location>
        <begin position="210"/>
        <end position="230"/>
    </location>
</feature>
<evidence type="ECO:0000256" key="6">
    <source>
        <dbReference type="SAM" id="MobiDB-lite"/>
    </source>
</evidence>
<feature type="compositionally biased region" description="Polar residues" evidence="6">
    <location>
        <begin position="795"/>
        <end position="817"/>
    </location>
</feature>
<feature type="region of interest" description="Disordered" evidence="6">
    <location>
        <begin position="183"/>
        <end position="260"/>
    </location>
</feature>
<evidence type="ECO:0000256" key="4">
    <source>
        <dbReference type="ARBA" id="ARBA00023163"/>
    </source>
</evidence>
<feature type="compositionally biased region" description="Basic and acidic residues" evidence="6">
    <location>
        <begin position="238"/>
        <end position="253"/>
    </location>
</feature>
<keyword evidence="4" id="KW-0804">Transcription</keyword>
<comment type="subcellular location">
    <subcellularLocation>
        <location evidence="1">Nucleus</location>
    </subcellularLocation>
</comment>
<dbReference type="Gene3D" id="3.30.890.10">
    <property type="entry name" value="Methyl-cpg-binding Protein 2, Chain A"/>
    <property type="match status" value="1"/>
</dbReference>
<feature type="compositionally biased region" description="Low complexity" evidence="6">
    <location>
        <begin position="759"/>
        <end position="769"/>
    </location>
</feature>
<evidence type="ECO:0000256" key="1">
    <source>
        <dbReference type="ARBA" id="ARBA00004123"/>
    </source>
</evidence>